<reference evidence="3 4" key="1">
    <citation type="submission" date="2016-11" db="EMBL/GenBank/DDBJ databases">
        <title>Draft Genome Assembly of Colletotrichum chlorophyti a pathogen of herbaceous plants.</title>
        <authorList>
            <person name="Gan P."/>
            <person name="Narusaka M."/>
            <person name="Tsushima A."/>
            <person name="Narusaka Y."/>
            <person name="Takano Y."/>
            <person name="Shirasu K."/>
        </authorList>
    </citation>
    <scope>NUCLEOTIDE SEQUENCE [LARGE SCALE GENOMIC DNA]</scope>
    <source>
        <strain evidence="3 4">NTL11</strain>
    </source>
</reference>
<dbReference type="Gene3D" id="3.40.50.150">
    <property type="entry name" value="Vaccinia Virus protein VP39"/>
    <property type="match status" value="1"/>
</dbReference>
<evidence type="ECO:0000313" key="4">
    <source>
        <dbReference type="Proteomes" id="UP000186583"/>
    </source>
</evidence>
<gene>
    <name evidence="3" type="ORF">CCHL11_02571</name>
</gene>
<dbReference type="OrthoDB" id="10017101at2759"/>
<sequence length="261" mass="28700">MTQESSYNYRRADIQAAYLLPHIRPDSIILDVGAGSGSITRDFANLCPQGKVVGIDFSPEMVEFACKTHLKNVNSDRSQPPPQNLSFEVGNAQDLAAFPDASFDIVHAHTCITHVQDGIAALREFRRVCKPGGVVAVRDPLDIEHEVTFFPDLPAMRLNGRIAAKLLRARGGHPEAGSHLAEWAREAGFEEDGGRITVGLGEEKAYKILNIVGAGIGREDAIKRGLLTEEQLQEFTKAYETWHGTEGHIHVGKVAEMLYFK</sequence>
<proteinExistence type="inferred from homology"/>
<dbReference type="InterPro" id="IPR013216">
    <property type="entry name" value="Methyltransf_11"/>
</dbReference>
<comment type="caution">
    <text evidence="3">The sequence shown here is derived from an EMBL/GenBank/DDBJ whole genome shotgun (WGS) entry which is preliminary data.</text>
</comment>
<dbReference type="Pfam" id="PF08241">
    <property type="entry name" value="Methyltransf_11"/>
    <property type="match status" value="1"/>
</dbReference>
<dbReference type="GO" id="GO:0008757">
    <property type="term" value="F:S-adenosylmethionine-dependent methyltransferase activity"/>
    <property type="evidence" value="ECO:0007669"/>
    <property type="project" value="InterPro"/>
</dbReference>
<dbReference type="EMBL" id="MPGH01000002">
    <property type="protein sequence ID" value="OLN97842.1"/>
    <property type="molecule type" value="Genomic_DNA"/>
</dbReference>
<evidence type="ECO:0000256" key="1">
    <source>
        <dbReference type="ARBA" id="ARBA00038158"/>
    </source>
</evidence>
<dbReference type="PANTHER" id="PTHR43591">
    <property type="entry name" value="METHYLTRANSFERASE"/>
    <property type="match status" value="1"/>
</dbReference>
<dbReference type="PANTHER" id="PTHR43591:SF24">
    <property type="entry name" value="2-METHOXY-6-POLYPRENYL-1,4-BENZOQUINOL METHYLASE, MITOCHONDRIAL"/>
    <property type="match status" value="1"/>
</dbReference>
<keyword evidence="3" id="KW-0808">Transferase</keyword>
<dbReference type="InterPro" id="IPR029063">
    <property type="entry name" value="SAM-dependent_MTases_sf"/>
</dbReference>
<comment type="similarity">
    <text evidence="1">Belongs to the methyltransferase superfamily. LaeA methyltransferase family.</text>
</comment>
<keyword evidence="3" id="KW-0489">Methyltransferase</keyword>
<dbReference type="AlphaFoldDB" id="A0A1Q8S8V4"/>
<dbReference type="GO" id="GO:0032259">
    <property type="term" value="P:methylation"/>
    <property type="evidence" value="ECO:0007669"/>
    <property type="project" value="UniProtKB-KW"/>
</dbReference>
<dbReference type="SUPFAM" id="SSF53335">
    <property type="entry name" value="S-adenosyl-L-methionine-dependent methyltransferases"/>
    <property type="match status" value="1"/>
</dbReference>
<dbReference type="CDD" id="cd02440">
    <property type="entry name" value="AdoMet_MTases"/>
    <property type="match status" value="1"/>
</dbReference>
<accession>A0A1Q8S8V4</accession>
<dbReference type="STRING" id="708187.A0A1Q8S8V4"/>
<keyword evidence="4" id="KW-1185">Reference proteome</keyword>
<protein>
    <submittedName>
        <fullName evidence="3">Putative methyltransferase C1B3.06c</fullName>
    </submittedName>
</protein>
<dbReference type="Proteomes" id="UP000186583">
    <property type="component" value="Unassembled WGS sequence"/>
</dbReference>
<evidence type="ECO:0000313" key="3">
    <source>
        <dbReference type="EMBL" id="OLN97842.1"/>
    </source>
</evidence>
<feature type="domain" description="Methyltransferase type 11" evidence="2">
    <location>
        <begin position="30"/>
        <end position="136"/>
    </location>
</feature>
<name>A0A1Q8S8V4_9PEZI</name>
<evidence type="ECO:0000259" key="2">
    <source>
        <dbReference type="Pfam" id="PF08241"/>
    </source>
</evidence>
<organism evidence="3 4">
    <name type="scientific">Colletotrichum chlorophyti</name>
    <dbReference type="NCBI Taxonomy" id="708187"/>
    <lineage>
        <taxon>Eukaryota</taxon>
        <taxon>Fungi</taxon>
        <taxon>Dikarya</taxon>
        <taxon>Ascomycota</taxon>
        <taxon>Pezizomycotina</taxon>
        <taxon>Sordariomycetes</taxon>
        <taxon>Hypocreomycetidae</taxon>
        <taxon>Glomerellales</taxon>
        <taxon>Glomerellaceae</taxon>
        <taxon>Colletotrichum</taxon>
    </lineage>
</organism>